<evidence type="ECO:0000313" key="2">
    <source>
        <dbReference type="EMBL" id="QQB33061.1"/>
    </source>
</evidence>
<reference evidence="2 3" key="1">
    <citation type="submission" date="2020-12" db="EMBL/GenBank/DDBJ databases">
        <title>FDA dAtabase for Regulatory Grade micrObial Sequences (FDA-ARGOS): Supporting development and validation of Infectious Disease Dx tests.</title>
        <authorList>
            <person name="Sproer C."/>
            <person name="Gronow S."/>
            <person name="Severitt S."/>
            <person name="Schroder I."/>
            <person name="Tallon L."/>
            <person name="Sadzewicz L."/>
            <person name="Zhao X."/>
            <person name="Boylan J."/>
            <person name="Ott S."/>
            <person name="Bowen H."/>
            <person name="Vavikolanu K."/>
            <person name="Mehta A."/>
            <person name="Aluvathingal J."/>
            <person name="Nadendla S."/>
            <person name="Lowell S."/>
            <person name="Myers T."/>
            <person name="Yan Y."/>
            <person name="Sichtig H."/>
        </authorList>
    </citation>
    <scope>NUCLEOTIDE SEQUENCE [LARGE SCALE GENOMIC DNA]</scope>
    <source>
        <strain evidence="2 3">FDAARGOS_1050</strain>
    </source>
</reference>
<name>A0A7T4AZR0_9BURK</name>
<proteinExistence type="predicted"/>
<dbReference type="Proteomes" id="UP000595231">
    <property type="component" value="Chromosome"/>
</dbReference>
<dbReference type="Pfam" id="PF10592">
    <property type="entry name" value="AIPR"/>
    <property type="match status" value="1"/>
</dbReference>
<organism evidence="2 3">
    <name type="scientific">Achromobacter deleyi</name>
    <dbReference type="NCBI Taxonomy" id="1353891"/>
    <lineage>
        <taxon>Bacteria</taxon>
        <taxon>Pseudomonadati</taxon>
        <taxon>Pseudomonadota</taxon>
        <taxon>Betaproteobacteria</taxon>
        <taxon>Burkholderiales</taxon>
        <taxon>Alcaligenaceae</taxon>
        <taxon>Achromobacter</taxon>
    </lineage>
</organism>
<protein>
    <submittedName>
        <fullName evidence="2">AIPR family protein</fullName>
    </submittedName>
</protein>
<sequence>MKGVEKDMTSVASILESVGELALRAGVSLHRAFTAWYGINLHDQDEDDALSSAAMDGGNDQGIDLVFADDSTRTIYVIQGHCGENHAKVTPKSKWSDVLAAIPFFEDTEALRKLGRRELADQIDSVKKDAVGYAIAFGLVSLAKRNAAISKTVDTTRKSKTFDRYQYFYLAQEEVREQYQALIESERGIAEDVLTFSGEFIQDSGEYGRAWIGNVSAKELIRLHKTYSNQLFAGNVRLFLGTRKGGINEQIIKTASETPGLFWALNNGVSIIADTATPVKRKKNALALRRFSVVNGCQTTNALSQADAQENCKVLVRVIAAKDAVKNDVVRFNNSQNAIKIWTVRAVDGTQERLRRELGAIGLDYAPKQSGSRRQRNKSKIIELDRLAQYLAAQRSEFLIQAIDNKAELFDQPYAQLFYPQISAADVLLTWQLGNVCEEKRVEQLQALGKEDQSTGLLAVTATFWIIFTAYKIISRMSDVHSSHITMDRIKTDAFRGALAKIADAAIEIYYLQAIDTYQGGRKEFGTFKSTLRSTRFLQQIEPKIDFKVSQLSMAKSNRPPVLENVARNIKI</sequence>
<dbReference type="EMBL" id="CP065997">
    <property type="protein sequence ID" value="QQB33061.1"/>
    <property type="molecule type" value="Genomic_DNA"/>
</dbReference>
<evidence type="ECO:0000313" key="3">
    <source>
        <dbReference type="Proteomes" id="UP000595231"/>
    </source>
</evidence>
<dbReference type="RefSeq" id="WP_198483513.1">
    <property type="nucleotide sequence ID" value="NZ_CP065997.1"/>
</dbReference>
<feature type="domain" description="Abortive phage infection protein C-terminal" evidence="1">
    <location>
        <begin position="232"/>
        <end position="459"/>
    </location>
</feature>
<evidence type="ECO:0000259" key="1">
    <source>
        <dbReference type="Pfam" id="PF10592"/>
    </source>
</evidence>
<dbReference type="AlphaFoldDB" id="A0A7T4AZR0"/>
<dbReference type="InterPro" id="IPR018891">
    <property type="entry name" value="AIPR_C"/>
</dbReference>
<gene>
    <name evidence="2" type="ORF">I6I07_20730</name>
</gene>
<accession>A0A7T4AZR0</accession>